<comment type="caution">
    <text evidence="1">The sequence shown here is derived from an EMBL/GenBank/DDBJ whole genome shotgun (WGS) entry which is preliminary data.</text>
</comment>
<protein>
    <submittedName>
        <fullName evidence="1">Uncharacterized protein</fullName>
    </submittedName>
</protein>
<gene>
    <name evidence="1" type="ORF">EAO74_37265</name>
</gene>
<organism evidence="1">
    <name type="scientific">Streptomyces sp. gb1(2016)</name>
    <dbReference type="NCBI Taxonomy" id="1828321"/>
    <lineage>
        <taxon>Bacteria</taxon>
        <taxon>Bacillati</taxon>
        <taxon>Actinomycetota</taxon>
        <taxon>Actinomycetes</taxon>
        <taxon>Kitasatosporales</taxon>
        <taxon>Streptomycetaceae</taxon>
        <taxon>Streptomyces</taxon>
    </lineage>
</organism>
<sequence length="136" mass="14550">MQNSAPLPHVDLTDAQWGLLAELVTTPQRDPGSGTADAEAAVARGIDAGQVQRDEPLLNWLKLIERRDGRLAATALGAAVHYRRLCESSERRLSEVARLAEAHATTAPHLALAVRRLAQGSVTFDEALSGAVQRPA</sequence>
<evidence type="ECO:0000313" key="1">
    <source>
        <dbReference type="EMBL" id="TXS21276.1"/>
    </source>
</evidence>
<accession>A0A652KCD0</accession>
<dbReference type="EMBL" id="RDBM01000094">
    <property type="protein sequence ID" value="TXS21276.1"/>
    <property type="molecule type" value="Genomic_DNA"/>
</dbReference>
<dbReference type="AlphaFoldDB" id="A0A652KCD0"/>
<reference evidence="1" key="1">
    <citation type="submission" date="2018-10" db="EMBL/GenBank/DDBJ databases">
        <authorList>
            <person name="Hariharan J."/>
            <person name="Choudoir M.J."/>
            <person name="Diebold P."/>
            <person name="Panke-Buisse K."/>
            <person name="Campbell A.N."/>
            <person name="Buckley D.H."/>
        </authorList>
    </citation>
    <scope>NUCLEOTIDE SEQUENCE</scope>
    <source>
        <strain evidence="1">Gb1</strain>
    </source>
</reference>
<dbReference type="RefSeq" id="WP_147986063.1">
    <property type="nucleotide sequence ID" value="NZ_RDBM01000094.1"/>
</dbReference>
<name>A0A652KCD0_9ACTN</name>
<proteinExistence type="predicted"/>